<evidence type="ECO:0000313" key="1">
    <source>
        <dbReference type="EMBL" id="JAG08116.1"/>
    </source>
</evidence>
<reference evidence="1" key="1">
    <citation type="journal article" date="2014" name="PLoS ONE">
        <title>Transcriptome-Based Identification of ABC Transporters in the Western Tarnished Plant Bug Lygus hesperus.</title>
        <authorList>
            <person name="Hull J.J."/>
            <person name="Chaney K."/>
            <person name="Geib S.M."/>
            <person name="Fabrick J.A."/>
            <person name="Brent C.S."/>
            <person name="Walsh D."/>
            <person name="Lavine L.C."/>
        </authorList>
    </citation>
    <scope>NUCLEOTIDE SEQUENCE</scope>
</reference>
<protein>
    <submittedName>
        <fullName evidence="1">E3 ubiquitin-protein ligase UPL3</fullName>
    </submittedName>
</protein>
<sequence>MKRLKKMKFAYVATHDPPPLHTTGTRALNINESYEVGGRRTTQKRRASMDNIYSKEIGDNLQSNEEDIYSFNYDDDDDDEYDGVEIMSSDGAQVNFNTNTSHNTVRL</sequence>
<gene>
    <name evidence="1" type="primary">UPL3_1</name>
    <name evidence="1" type="ORF">CM83_10743</name>
</gene>
<name>A0A0A9WL46_LYGHE</name>
<organism evidence="1">
    <name type="scientific">Lygus hesperus</name>
    <name type="common">Western plant bug</name>
    <dbReference type="NCBI Taxonomy" id="30085"/>
    <lineage>
        <taxon>Eukaryota</taxon>
        <taxon>Metazoa</taxon>
        <taxon>Ecdysozoa</taxon>
        <taxon>Arthropoda</taxon>
        <taxon>Hexapoda</taxon>
        <taxon>Insecta</taxon>
        <taxon>Pterygota</taxon>
        <taxon>Neoptera</taxon>
        <taxon>Paraneoptera</taxon>
        <taxon>Hemiptera</taxon>
        <taxon>Heteroptera</taxon>
        <taxon>Panheteroptera</taxon>
        <taxon>Cimicomorpha</taxon>
        <taxon>Miridae</taxon>
        <taxon>Mirini</taxon>
        <taxon>Lygus</taxon>
    </lineage>
</organism>
<accession>A0A0A9WL46</accession>
<dbReference type="EMBL" id="GBHO01035488">
    <property type="protein sequence ID" value="JAG08116.1"/>
    <property type="molecule type" value="Transcribed_RNA"/>
</dbReference>
<reference evidence="1" key="2">
    <citation type="submission" date="2014-07" db="EMBL/GenBank/DDBJ databases">
        <authorList>
            <person name="Hull J."/>
        </authorList>
    </citation>
    <scope>NUCLEOTIDE SEQUENCE</scope>
</reference>
<dbReference type="AlphaFoldDB" id="A0A0A9WL46"/>
<proteinExistence type="predicted"/>